<feature type="domain" description="O-antigen ligase-related" evidence="6">
    <location>
        <begin position="271"/>
        <end position="413"/>
    </location>
</feature>
<dbReference type="InParanoid" id="M1YWA9"/>
<evidence type="ECO:0000259" key="6">
    <source>
        <dbReference type="Pfam" id="PF04932"/>
    </source>
</evidence>
<organism evidence="7 8">
    <name type="scientific">Nitrospina gracilis (strain 3/211)</name>
    <dbReference type="NCBI Taxonomy" id="1266370"/>
    <lineage>
        <taxon>Bacteria</taxon>
        <taxon>Pseudomonadati</taxon>
        <taxon>Nitrospinota/Tectimicrobiota group</taxon>
        <taxon>Nitrospinota</taxon>
        <taxon>Nitrospinia</taxon>
        <taxon>Nitrospinales</taxon>
        <taxon>Nitrospinaceae</taxon>
        <taxon>Nitrospina</taxon>
    </lineage>
</organism>
<feature type="transmembrane region" description="Helical" evidence="5">
    <location>
        <begin position="118"/>
        <end position="141"/>
    </location>
</feature>
<evidence type="ECO:0000256" key="2">
    <source>
        <dbReference type="ARBA" id="ARBA00022692"/>
    </source>
</evidence>
<evidence type="ECO:0000256" key="4">
    <source>
        <dbReference type="ARBA" id="ARBA00023136"/>
    </source>
</evidence>
<name>M1YWA9_NITG3</name>
<dbReference type="STRING" id="1266370.NITGR_170020"/>
<evidence type="ECO:0000256" key="5">
    <source>
        <dbReference type="SAM" id="Phobius"/>
    </source>
</evidence>
<dbReference type="AlphaFoldDB" id="M1YWA9"/>
<accession>M1YWA9</accession>
<feature type="transmembrane region" description="Helical" evidence="5">
    <location>
        <begin position="199"/>
        <end position="220"/>
    </location>
</feature>
<dbReference type="InterPro" id="IPR051533">
    <property type="entry name" value="WaaL-like"/>
</dbReference>
<reference evidence="7 8" key="1">
    <citation type="journal article" date="2013" name="Front. Microbiol.">
        <title>The genome of Nitrospina gracilis illuminates the metabolism and evolution of the major marine nitrite oxidizer.</title>
        <authorList>
            <person name="Luecker S."/>
            <person name="Nowka B."/>
            <person name="Rattei T."/>
            <person name="Spieck E."/>
            <person name="and Daims H."/>
        </authorList>
    </citation>
    <scope>NUCLEOTIDE SEQUENCE [LARGE SCALE GENOMIC DNA]</scope>
    <source>
        <strain evidence="7 8">3/211</strain>
    </source>
</reference>
<protein>
    <recommendedName>
        <fullName evidence="6">O-antigen ligase-related domain-containing protein</fullName>
    </recommendedName>
</protein>
<dbReference type="InterPro" id="IPR007016">
    <property type="entry name" value="O-antigen_ligase-rel_domated"/>
</dbReference>
<dbReference type="GO" id="GO:0016020">
    <property type="term" value="C:membrane"/>
    <property type="evidence" value="ECO:0007669"/>
    <property type="project" value="UniProtKB-SubCell"/>
</dbReference>
<comment type="subcellular location">
    <subcellularLocation>
        <location evidence="1">Membrane</location>
        <topology evidence="1">Multi-pass membrane protein</topology>
    </subcellularLocation>
</comment>
<dbReference type="HOGENOM" id="CLU_585042_0_0_0"/>
<feature type="transmembrane region" description="Helical" evidence="5">
    <location>
        <begin position="306"/>
        <end position="325"/>
    </location>
</feature>
<keyword evidence="3 5" id="KW-1133">Transmembrane helix</keyword>
<evidence type="ECO:0000313" key="7">
    <source>
        <dbReference type="EMBL" id="CCQ89763.1"/>
    </source>
</evidence>
<gene>
    <name evidence="7" type="ORF">NITGR_170020</name>
</gene>
<dbReference type="Pfam" id="PF04932">
    <property type="entry name" value="Wzy_C"/>
    <property type="match status" value="1"/>
</dbReference>
<feature type="transmembrane region" description="Helical" evidence="5">
    <location>
        <begin position="397"/>
        <end position="419"/>
    </location>
</feature>
<keyword evidence="4 5" id="KW-0472">Membrane</keyword>
<dbReference type="PANTHER" id="PTHR37422">
    <property type="entry name" value="TEICHURONIC ACID BIOSYNTHESIS PROTEIN TUAE"/>
    <property type="match status" value="1"/>
</dbReference>
<feature type="transmembrane region" description="Helical" evidence="5">
    <location>
        <begin position="240"/>
        <end position="260"/>
    </location>
</feature>
<sequence>MVSKTKQAGKGIPPQPLQFQLIPYGNCVIFVRIHPARFISSEPPTPARVRKAPSSLSPDSMARSTDILDRIHIAGFFLFLLFSPFSISLATIALFIGFPAWALRHILSQSWNEMRFPLAVPFLLFIAASTIAIFTAHAPAVSAVQAKKFGEPLIVFWTLNTLLSTAPQRVIADLASWLRSRNAESRLATRVSKWVSLDTPALCVAVLGLAAAVSGLIGFYQHFVAIDVYGPRARGPFGSVNTYAQMMMLSGLLLASRGLFFKDRSVAVGVALVCIAGGLVWTLSRGAWMGFLIGLGFLLFIRNRRIFFGLVGATVVVVALLPGPMQRSLLNYELDAERNLFLFDQSMQDRVNIWRASVEIFQDHPLTGCGFRCSVEIADQYPHHPILKRFRAAHSNVLQLMVETGAIGLVAWLGIWFFISGMRFRDSAGCGRTPLQDGRGWEEWRRYWRFTLTVWWNPTSLTRKSPC</sequence>
<feature type="transmembrane region" description="Helical" evidence="5">
    <location>
        <begin position="266"/>
        <end position="299"/>
    </location>
</feature>
<comment type="caution">
    <text evidence="7">The sequence shown here is derived from an EMBL/GenBank/DDBJ whole genome shotgun (WGS) entry which is preliminary data.</text>
</comment>
<evidence type="ECO:0000313" key="8">
    <source>
        <dbReference type="Proteomes" id="UP000011704"/>
    </source>
</evidence>
<feature type="transmembrane region" description="Helical" evidence="5">
    <location>
        <begin position="73"/>
        <end position="98"/>
    </location>
</feature>
<proteinExistence type="predicted"/>
<evidence type="ECO:0000256" key="1">
    <source>
        <dbReference type="ARBA" id="ARBA00004141"/>
    </source>
</evidence>
<evidence type="ECO:0000256" key="3">
    <source>
        <dbReference type="ARBA" id="ARBA00022989"/>
    </source>
</evidence>
<dbReference type="Proteomes" id="UP000011704">
    <property type="component" value="Unassembled WGS sequence"/>
</dbReference>
<dbReference type="EMBL" id="CAQJ01000019">
    <property type="protein sequence ID" value="CCQ89763.1"/>
    <property type="molecule type" value="Genomic_DNA"/>
</dbReference>
<dbReference type="PANTHER" id="PTHR37422:SF23">
    <property type="entry name" value="TEICHURONIC ACID BIOSYNTHESIS PROTEIN TUAE"/>
    <property type="match status" value="1"/>
</dbReference>
<keyword evidence="8" id="KW-1185">Reference proteome</keyword>
<keyword evidence="2 5" id="KW-0812">Transmembrane</keyword>